<dbReference type="SUPFAM" id="SSF50978">
    <property type="entry name" value="WD40 repeat-like"/>
    <property type="match status" value="2"/>
</dbReference>
<feature type="compositionally biased region" description="Low complexity" evidence="10">
    <location>
        <begin position="986"/>
        <end position="996"/>
    </location>
</feature>
<evidence type="ECO:0000256" key="4">
    <source>
        <dbReference type="ARBA" id="ARBA00022737"/>
    </source>
</evidence>
<dbReference type="PROSITE" id="PS50294">
    <property type="entry name" value="WD_REPEATS_REGION"/>
    <property type="match status" value="1"/>
</dbReference>
<feature type="compositionally biased region" description="Basic and acidic residues" evidence="10">
    <location>
        <begin position="624"/>
        <end position="633"/>
    </location>
</feature>
<keyword evidence="6" id="KW-0206">Cytoskeleton</keyword>
<comment type="subcellular location">
    <subcellularLocation>
        <location evidence="1">Cytoplasm</location>
        <location evidence="1">Cytoskeleton</location>
        <location evidence="1">Cilium axoneme</location>
    </subcellularLocation>
</comment>
<accession>A0A8J5XMN0</accession>
<feature type="compositionally biased region" description="Acidic residues" evidence="10">
    <location>
        <begin position="1396"/>
        <end position="1429"/>
    </location>
</feature>
<sequence length="1738" mass="189047">MSAPEGGSKLPDDYFYDVEELRRAFNPEAELPARALKLVHSFAFESGRRYNVHTLDEVTVLFAAGNVVHLYDIVTGQQKYLHGLDGRGIGAVTVHPSRKFFAVGEKGETPNVYVYAYPSLRLYRVLRKGTEQAYTALAFTASGNTLASVGAYPDYMLTVWDWRAESVILRNKAFSQEVYSVAFAPTSDEVLITSGMGHIRFWRMASTFTGLKLQGDIGKFGAVELSDVCAYAILPGGKVISGTEAGRMLLWDGNLIEFEVSRAGGEPCHKGNIEVIRLEGGLLISAGHDGYVRSWDVAQIEAAEVSESRPIVELEPVWEKHVGGEVPTMIVNIVPALGNLAATAPPPAEGEPGAAARPEGDTHAWLVQDGCGALWRFDSEAVSSELVLEFHAGAIVGLETSPYDHFAVTAGADGTVRLWDYVAHRMLVKQGFAAAATRLALTPKSVDAEQRTVAVGFADGTVRVLQRCADSFKLVGAFKPHAAAVTVLAYSPSGHQFATAGADGVVFFFMADAAYTPIGFVLVAEGGAGVSALTWHNDSRRMLVGTTNGCVYELVAPVGEVDTTVSYELSLSVTKGLVSLRALWELQDEYLKPPPPPEAAAPAAAPAPENDGFADQLGEEDDADKGGKEKPKEVELVPVEVRTLAYGPADGYTLTLAGEQLSLVRFECGALSDAEPRGCSTKHPSAITAAATSRTGTLEIVGHADGSVHARRAGDARALWWRGVYHDGERGAVSAVAASWDDEYVLTAGADGNMYVFAVGELPDKPPPPLPPHVPALDTAEEEEETSALKGGVDDIADPAAYSIQEAKLKADHDAREAEAKRRKEAMRREIALIREQFELLRSENEALPSTDRLTVSELEIDRGLRDAAELARRRTLDDARAEMAWDAERAEKQLAKLRAAYLDRLAVEHIELALFNPPPGLPTAVASLRTPHLPGWLSDSVKEVHALLAAELERMGSVADGALREPGAEAVAEWDVRSDADGDAPDALGASADGAGARGVGVEHAGSSSALGVSRLGKGVSDKVDKSEELKARKAARARAWAAFNARKPDDTYEDPQDVLAISIAERQMGDFPLKTDDDYVVPESQRINAHKKRRQMVLLDESIHAIKMGYNERLLALRDLKKRIVASALADDDRLREINARLGEPHTPDRPAITAAELPEERDRLTEDDVDAYQRRLDDQAKRAAGGGFGGGGGGGAAAADKGAGTASGAATKALGAAADAAAAAMIVRRDEPPPAPPSELALAQRELELARLRAERALITRRQARTRETFDSAAAELLAEHLKLIADLQATDMRRLLLFRELQLLKEFEKRDLALAKRLELKRAEKAELVARISECQERLSAKRLEIERLLTKDKEIMAEYNAAVGDNNKNADALQKIFRRKVKRAKKKPADADNDDDDNDEYDSDADDDDDDDDDSDLDDEEEEVCPPGCDPALYDRVCELRLKRLEQEDVYAEFQRSIEALKKDNEALIKKEKALDAALLETDRDIESFQNEKQRKLNELHVVVVLHLSQLRFLNARGQLPADLADCLVFTGDGLERLANRIGELAEEKAELRKRQKELRRKKEQLAKERKGKVARNAELEARAIDVQLLKFGQQVDLDALSNYTVNKGAEELREKVALLEQKQHRALAQWETRLKEAKAELIRATQQSTTALERVAQLLAAQAALEGALNKTQKAGGAVSVPSSGQEDALERGRLVQMVKLQGKEVDALKVEINMLRRKGGHVYSPAPPAPA</sequence>
<feature type="repeat" description="WD" evidence="8">
    <location>
        <begin position="388"/>
        <end position="429"/>
    </location>
</feature>
<comment type="caution">
    <text evidence="13">The sequence shown here is derived from an EMBL/GenBank/DDBJ whole genome shotgun (WGS) entry which is preliminary data.</text>
</comment>
<protein>
    <recommendedName>
        <fullName evidence="15">Cilia- and flagella-associated protein 44</fullName>
    </recommendedName>
</protein>
<feature type="region of interest" description="Disordered" evidence="10">
    <location>
        <begin position="591"/>
        <end position="633"/>
    </location>
</feature>
<evidence type="ECO:0000256" key="1">
    <source>
        <dbReference type="ARBA" id="ARBA00004430"/>
    </source>
</evidence>
<evidence type="ECO:0000256" key="6">
    <source>
        <dbReference type="ARBA" id="ARBA00023212"/>
    </source>
</evidence>
<dbReference type="PANTHER" id="PTHR14885:SF3">
    <property type="entry name" value="CILIA- AND FLAGELLA-ASSOCIATED PROTEIN 44"/>
    <property type="match status" value="1"/>
</dbReference>
<dbReference type="Pfam" id="PF25828">
    <property type="entry name" value="CC_Cfap43"/>
    <property type="match status" value="1"/>
</dbReference>
<feature type="region of interest" description="Disordered" evidence="10">
    <location>
        <begin position="766"/>
        <end position="795"/>
    </location>
</feature>
<name>A0A8J5XMN0_DIALT</name>
<dbReference type="InterPro" id="IPR055439">
    <property type="entry name" value="Beta-prop_EML_1st"/>
</dbReference>
<feature type="domain" description="WDR90 4th beta-propeller" evidence="11">
    <location>
        <begin position="401"/>
        <end position="508"/>
    </location>
</feature>
<keyword evidence="14" id="KW-1185">Reference proteome</keyword>
<evidence type="ECO:0000256" key="9">
    <source>
        <dbReference type="SAM" id="Coils"/>
    </source>
</evidence>
<dbReference type="OMA" id="FIMDRVH"/>
<feature type="coiled-coil region" evidence="9">
    <location>
        <begin position="1322"/>
        <end position="1356"/>
    </location>
</feature>
<evidence type="ECO:0000259" key="11">
    <source>
        <dbReference type="Pfam" id="PF23342"/>
    </source>
</evidence>
<feature type="region of interest" description="Disordered" evidence="10">
    <location>
        <begin position="1142"/>
        <end position="1169"/>
    </location>
</feature>
<dbReference type="Pfam" id="PF23409">
    <property type="entry name" value="Beta-prop_EML"/>
    <property type="match status" value="1"/>
</dbReference>
<keyword evidence="4" id="KW-0677">Repeat</keyword>
<keyword evidence="3 8" id="KW-0853">WD repeat</keyword>
<keyword evidence="7" id="KW-0966">Cell projection</keyword>
<evidence type="ECO:0000256" key="5">
    <source>
        <dbReference type="ARBA" id="ARBA00023054"/>
    </source>
</evidence>
<evidence type="ECO:0000313" key="13">
    <source>
        <dbReference type="EMBL" id="KAG8464582.1"/>
    </source>
</evidence>
<organism evidence="13 14">
    <name type="scientific">Diacronema lutheri</name>
    <name type="common">Unicellular marine alga</name>
    <name type="synonym">Monochrysis lutheri</name>
    <dbReference type="NCBI Taxonomy" id="2081491"/>
    <lineage>
        <taxon>Eukaryota</taxon>
        <taxon>Haptista</taxon>
        <taxon>Haptophyta</taxon>
        <taxon>Pavlovophyceae</taxon>
        <taxon>Pavlovales</taxon>
        <taxon>Pavlovaceae</taxon>
        <taxon>Diacronema</taxon>
    </lineage>
</organism>
<evidence type="ECO:0000256" key="2">
    <source>
        <dbReference type="ARBA" id="ARBA00022490"/>
    </source>
</evidence>
<dbReference type="EMBL" id="JAGTXO010000012">
    <property type="protein sequence ID" value="KAG8464582.1"/>
    <property type="molecule type" value="Genomic_DNA"/>
</dbReference>
<proteinExistence type="predicted"/>
<feature type="compositionally biased region" description="Basic and acidic residues" evidence="10">
    <location>
        <begin position="1142"/>
        <end position="1151"/>
    </location>
</feature>
<dbReference type="PROSITE" id="PS50082">
    <property type="entry name" value="WD_REPEATS_2"/>
    <property type="match status" value="2"/>
</dbReference>
<feature type="domain" description="EML-like first beta-propeller" evidence="12">
    <location>
        <begin position="89"/>
        <end position="304"/>
    </location>
</feature>
<dbReference type="OrthoDB" id="1935234at2759"/>
<feature type="coiled-coil region" evidence="9">
    <location>
        <begin position="1615"/>
        <end position="1660"/>
    </location>
</feature>
<dbReference type="InterPro" id="IPR055440">
    <property type="entry name" value="Beta-prop_WDR90_4th"/>
</dbReference>
<dbReference type="InterPro" id="IPR001680">
    <property type="entry name" value="WD40_rpt"/>
</dbReference>
<reference evidence="13" key="1">
    <citation type="submission" date="2021-05" db="EMBL/GenBank/DDBJ databases">
        <title>The genome of the haptophyte Pavlova lutheri (Diacronema luteri, Pavlovales) - a model for lipid biosynthesis in eukaryotic algae.</title>
        <authorList>
            <person name="Hulatt C.J."/>
            <person name="Posewitz M.C."/>
        </authorList>
    </citation>
    <scope>NUCLEOTIDE SEQUENCE</scope>
    <source>
        <strain evidence="13">NIVA-4/92</strain>
    </source>
</reference>
<dbReference type="InterPro" id="IPR015943">
    <property type="entry name" value="WD40/YVTN_repeat-like_dom_sf"/>
</dbReference>
<evidence type="ECO:0000259" key="12">
    <source>
        <dbReference type="Pfam" id="PF23409"/>
    </source>
</evidence>
<evidence type="ECO:0008006" key="15">
    <source>
        <dbReference type="Google" id="ProtNLM"/>
    </source>
</evidence>
<dbReference type="InterPro" id="IPR036322">
    <property type="entry name" value="WD40_repeat_dom_sf"/>
</dbReference>
<dbReference type="Pfam" id="PF23342">
    <property type="entry name" value="WDR90_beta-prop_4th"/>
    <property type="match status" value="1"/>
</dbReference>
<dbReference type="PANTHER" id="PTHR14885">
    <property type="entry name" value="CILIA- AND FLAGELLA-ASSOCIATED PROTEIN 43-RELATED"/>
    <property type="match status" value="1"/>
</dbReference>
<feature type="region of interest" description="Disordered" evidence="10">
    <location>
        <begin position="1389"/>
        <end position="1433"/>
    </location>
</feature>
<dbReference type="SMART" id="SM00320">
    <property type="entry name" value="WD40"/>
    <property type="match status" value="8"/>
</dbReference>
<gene>
    <name evidence="13" type="ORF">KFE25_009950</name>
</gene>
<evidence type="ECO:0000313" key="14">
    <source>
        <dbReference type="Proteomes" id="UP000751190"/>
    </source>
</evidence>
<feature type="coiled-coil region" evidence="9">
    <location>
        <begin position="810"/>
        <end position="844"/>
    </location>
</feature>
<dbReference type="Proteomes" id="UP000751190">
    <property type="component" value="Unassembled WGS sequence"/>
</dbReference>
<feature type="repeat" description="WD" evidence="8">
    <location>
        <begin position="478"/>
        <end position="509"/>
    </location>
</feature>
<feature type="compositionally biased region" description="Low complexity" evidence="10">
    <location>
        <begin position="600"/>
        <end position="609"/>
    </location>
</feature>
<dbReference type="Gene3D" id="2.130.10.10">
    <property type="entry name" value="YVTN repeat-like/Quinoprotein amine dehydrogenase"/>
    <property type="match status" value="3"/>
</dbReference>
<evidence type="ECO:0000256" key="3">
    <source>
        <dbReference type="ARBA" id="ARBA00022574"/>
    </source>
</evidence>
<keyword evidence="5 9" id="KW-0175">Coiled coil</keyword>
<feature type="coiled-coil region" evidence="9">
    <location>
        <begin position="1449"/>
        <end position="1504"/>
    </location>
</feature>
<evidence type="ECO:0000256" key="8">
    <source>
        <dbReference type="PROSITE-ProRule" id="PRU00221"/>
    </source>
</evidence>
<feature type="coiled-coil region" evidence="9">
    <location>
        <begin position="1540"/>
        <end position="1588"/>
    </location>
</feature>
<evidence type="ECO:0000256" key="10">
    <source>
        <dbReference type="SAM" id="MobiDB-lite"/>
    </source>
</evidence>
<dbReference type="GO" id="GO:0005930">
    <property type="term" value="C:axoneme"/>
    <property type="evidence" value="ECO:0007669"/>
    <property type="project" value="UniProtKB-SubCell"/>
</dbReference>
<evidence type="ECO:0000256" key="7">
    <source>
        <dbReference type="ARBA" id="ARBA00023273"/>
    </source>
</evidence>
<keyword evidence="2" id="KW-0963">Cytoplasm</keyword>
<feature type="region of interest" description="Disordered" evidence="10">
    <location>
        <begin position="980"/>
        <end position="1002"/>
    </location>
</feature>